<evidence type="ECO:0000256" key="4">
    <source>
        <dbReference type="PROSITE-ProRule" id="PRU00452"/>
    </source>
</evidence>
<dbReference type="Gene3D" id="3.30.40.10">
    <property type="entry name" value="Zinc/RING finger domain, C3HC4 (zinc finger)"/>
    <property type="match status" value="1"/>
</dbReference>
<dbReference type="PANTHER" id="PTHR10782:SF94">
    <property type="entry name" value="SUPPRESSOR OF VARIEGATION 2-10, ISOFORM I"/>
    <property type="match status" value="1"/>
</dbReference>
<dbReference type="GO" id="GO:0006357">
    <property type="term" value="P:regulation of transcription by RNA polymerase II"/>
    <property type="evidence" value="ECO:0007669"/>
    <property type="project" value="TreeGrafter"/>
</dbReference>
<dbReference type="GO" id="GO:0061665">
    <property type="term" value="F:SUMO ligase activity"/>
    <property type="evidence" value="ECO:0007669"/>
    <property type="project" value="TreeGrafter"/>
</dbReference>
<dbReference type="GO" id="GO:0000785">
    <property type="term" value="C:chromatin"/>
    <property type="evidence" value="ECO:0007669"/>
    <property type="project" value="TreeGrafter"/>
</dbReference>
<dbReference type="GO" id="GO:0016925">
    <property type="term" value="P:protein sumoylation"/>
    <property type="evidence" value="ECO:0007669"/>
    <property type="project" value="TreeGrafter"/>
</dbReference>
<reference evidence="6 7" key="1">
    <citation type="journal article" date="2016" name="Genome Biol. Evol.">
        <title>Gene Family Evolution Reflects Adaptation to Soil Environmental Stressors in the Genome of the Collembolan Orchesella cincta.</title>
        <authorList>
            <person name="Faddeeva-Vakhrusheva A."/>
            <person name="Derks M.F."/>
            <person name="Anvar S.Y."/>
            <person name="Agamennone V."/>
            <person name="Suring W."/>
            <person name="Smit S."/>
            <person name="van Straalen N.M."/>
            <person name="Roelofs D."/>
        </authorList>
    </citation>
    <scope>NUCLEOTIDE SEQUENCE [LARGE SCALE GENOMIC DNA]</scope>
    <source>
        <tissue evidence="6">Mixed pool</tissue>
    </source>
</reference>
<dbReference type="GO" id="GO:0003712">
    <property type="term" value="F:transcription coregulator activity"/>
    <property type="evidence" value="ECO:0007669"/>
    <property type="project" value="TreeGrafter"/>
</dbReference>
<dbReference type="EMBL" id="LJIJ01001610">
    <property type="protein sequence ID" value="ODM91278.1"/>
    <property type="molecule type" value="Genomic_DNA"/>
</dbReference>
<evidence type="ECO:0000256" key="1">
    <source>
        <dbReference type="ARBA" id="ARBA00022723"/>
    </source>
</evidence>
<evidence type="ECO:0000259" key="5">
    <source>
        <dbReference type="PROSITE" id="PS51044"/>
    </source>
</evidence>
<keyword evidence="1" id="KW-0479">Metal-binding</keyword>
<dbReference type="PANTHER" id="PTHR10782">
    <property type="entry name" value="ZINC FINGER MIZ DOMAIN-CONTAINING PROTEIN"/>
    <property type="match status" value="1"/>
</dbReference>
<keyword evidence="6" id="KW-0436">Ligase</keyword>
<gene>
    <name evidence="6" type="ORF">Ocin01_15406</name>
</gene>
<dbReference type="GO" id="GO:0016874">
    <property type="term" value="F:ligase activity"/>
    <property type="evidence" value="ECO:0007669"/>
    <property type="project" value="UniProtKB-KW"/>
</dbReference>
<keyword evidence="7" id="KW-1185">Reference proteome</keyword>
<keyword evidence="3" id="KW-0862">Zinc</keyword>
<dbReference type="Proteomes" id="UP000094527">
    <property type="component" value="Unassembled WGS sequence"/>
</dbReference>
<keyword evidence="2 4" id="KW-0863">Zinc-finger</keyword>
<dbReference type="Pfam" id="PF02891">
    <property type="entry name" value="zf-MIZ"/>
    <property type="match status" value="1"/>
</dbReference>
<feature type="domain" description="SP-RING-type" evidence="5">
    <location>
        <begin position="34"/>
        <end position="115"/>
    </location>
</feature>
<evidence type="ECO:0000313" key="7">
    <source>
        <dbReference type="Proteomes" id="UP000094527"/>
    </source>
</evidence>
<proteinExistence type="predicted"/>
<sequence>MELLFKKLTTKRIDYPRSTKDYVQKMLVDGDQEEEDLCAATSLRVSLVCPLGKARMKYPCKAKVCTHAQCFDAKTFVKVYSMEPTMKCPICKRSFEFDDLKIDGFFAEVLLNLSEDPAVKEIKLLADGTWEPVRVTKSATSISESELPAKKPKVEISIRKRSRRRSIDGLVRSLVHQLLTSWNFSSSEVADESHAEMIQLSSSSGSALEEDNIPTVWID</sequence>
<comment type="caution">
    <text evidence="6">The sequence shown here is derived from an EMBL/GenBank/DDBJ whole genome shotgun (WGS) entry which is preliminary data.</text>
</comment>
<dbReference type="CDD" id="cd16650">
    <property type="entry name" value="SP-RING_PIAS-like"/>
    <property type="match status" value="1"/>
</dbReference>
<name>A0A1D2ME36_ORCCI</name>
<dbReference type="InterPro" id="IPR013083">
    <property type="entry name" value="Znf_RING/FYVE/PHD"/>
</dbReference>
<dbReference type="OrthoDB" id="27975at2759"/>
<dbReference type="AlphaFoldDB" id="A0A1D2ME36"/>
<dbReference type="GO" id="GO:0008270">
    <property type="term" value="F:zinc ion binding"/>
    <property type="evidence" value="ECO:0007669"/>
    <property type="project" value="UniProtKB-KW"/>
</dbReference>
<dbReference type="PROSITE" id="PS51044">
    <property type="entry name" value="ZF_SP_RING"/>
    <property type="match status" value="1"/>
</dbReference>
<dbReference type="InterPro" id="IPR004181">
    <property type="entry name" value="Znf_MIZ"/>
</dbReference>
<evidence type="ECO:0000313" key="6">
    <source>
        <dbReference type="EMBL" id="ODM91278.1"/>
    </source>
</evidence>
<dbReference type="STRING" id="48709.A0A1D2ME36"/>
<accession>A0A1D2ME36</accession>
<protein>
    <submittedName>
        <fullName evidence="6">E3 SUMO-protein ligase PIAS2</fullName>
    </submittedName>
</protein>
<organism evidence="6 7">
    <name type="scientific">Orchesella cincta</name>
    <name type="common">Springtail</name>
    <name type="synonym">Podura cincta</name>
    <dbReference type="NCBI Taxonomy" id="48709"/>
    <lineage>
        <taxon>Eukaryota</taxon>
        <taxon>Metazoa</taxon>
        <taxon>Ecdysozoa</taxon>
        <taxon>Arthropoda</taxon>
        <taxon>Hexapoda</taxon>
        <taxon>Collembola</taxon>
        <taxon>Entomobryomorpha</taxon>
        <taxon>Entomobryoidea</taxon>
        <taxon>Orchesellidae</taxon>
        <taxon>Orchesellinae</taxon>
        <taxon>Orchesella</taxon>
    </lineage>
</organism>
<evidence type="ECO:0000256" key="3">
    <source>
        <dbReference type="ARBA" id="ARBA00022833"/>
    </source>
</evidence>
<evidence type="ECO:0000256" key="2">
    <source>
        <dbReference type="ARBA" id="ARBA00022771"/>
    </source>
</evidence>